<accession>A0A371HD11</accession>
<feature type="non-terminal residue" evidence="2">
    <location>
        <position position="1"/>
    </location>
</feature>
<evidence type="ECO:0000313" key="3">
    <source>
        <dbReference type="Proteomes" id="UP000257109"/>
    </source>
</evidence>
<dbReference type="Proteomes" id="UP000257109">
    <property type="component" value="Unassembled WGS sequence"/>
</dbReference>
<evidence type="ECO:0000259" key="1">
    <source>
        <dbReference type="Pfam" id="PF00078"/>
    </source>
</evidence>
<dbReference type="AlphaFoldDB" id="A0A371HD11"/>
<reference evidence="2" key="1">
    <citation type="submission" date="2018-05" db="EMBL/GenBank/DDBJ databases">
        <title>Draft genome of Mucuna pruriens seed.</title>
        <authorList>
            <person name="Nnadi N.E."/>
            <person name="Vos R."/>
            <person name="Hasami M.H."/>
            <person name="Devisetty U.K."/>
            <person name="Aguiy J.C."/>
        </authorList>
    </citation>
    <scope>NUCLEOTIDE SEQUENCE [LARGE SCALE GENOMIC DNA]</scope>
    <source>
        <strain evidence="2">JCA_2017</strain>
    </source>
</reference>
<keyword evidence="3" id="KW-1185">Reference proteome</keyword>
<protein>
    <submittedName>
        <fullName evidence="2">Retrovirus-related Pol polyprotein</fullName>
    </submittedName>
</protein>
<gene>
    <name evidence="2" type="primary">pol</name>
    <name evidence="2" type="ORF">CR513_16078</name>
</gene>
<dbReference type="Gene3D" id="3.30.70.270">
    <property type="match status" value="1"/>
</dbReference>
<sequence>MLKKFGMMVIKNRQNEMIHIAPVDQHKTTFTCPFGTFAYARMPFELCNAPSIFQRCRINISSDLLEDYMEVFIDDFTVYVESFESCLNNLSKVLRSYRQIIKDFSKVALPLSKLLQKDADFVFDQPCVDAFQELKRRLTFTPILQAPN</sequence>
<name>A0A371HD11_MUCPR</name>
<feature type="domain" description="Reverse transcriptase" evidence="1">
    <location>
        <begin position="18"/>
        <end position="98"/>
    </location>
</feature>
<proteinExistence type="predicted"/>
<dbReference type="InterPro" id="IPR043128">
    <property type="entry name" value="Rev_trsase/Diguanyl_cyclase"/>
</dbReference>
<organism evidence="2 3">
    <name type="scientific">Mucuna pruriens</name>
    <name type="common">Velvet bean</name>
    <name type="synonym">Dolichos pruriens</name>
    <dbReference type="NCBI Taxonomy" id="157652"/>
    <lineage>
        <taxon>Eukaryota</taxon>
        <taxon>Viridiplantae</taxon>
        <taxon>Streptophyta</taxon>
        <taxon>Embryophyta</taxon>
        <taxon>Tracheophyta</taxon>
        <taxon>Spermatophyta</taxon>
        <taxon>Magnoliopsida</taxon>
        <taxon>eudicotyledons</taxon>
        <taxon>Gunneridae</taxon>
        <taxon>Pentapetalae</taxon>
        <taxon>rosids</taxon>
        <taxon>fabids</taxon>
        <taxon>Fabales</taxon>
        <taxon>Fabaceae</taxon>
        <taxon>Papilionoideae</taxon>
        <taxon>50 kb inversion clade</taxon>
        <taxon>NPAAA clade</taxon>
        <taxon>indigoferoid/millettioid clade</taxon>
        <taxon>Phaseoleae</taxon>
        <taxon>Mucuna</taxon>
    </lineage>
</organism>
<dbReference type="SUPFAM" id="SSF56672">
    <property type="entry name" value="DNA/RNA polymerases"/>
    <property type="match status" value="1"/>
</dbReference>
<dbReference type="CDD" id="cd01647">
    <property type="entry name" value="RT_LTR"/>
    <property type="match status" value="1"/>
</dbReference>
<dbReference type="InterPro" id="IPR053134">
    <property type="entry name" value="RNA-dir_DNA_polymerase"/>
</dbReference>
<dbReference type="Pfam" id="PF00078">
    <property type="entry name" value="RVT_1"/>
    <property type="match status" value="1"/>
</dbReference>
<dbReference type="PANTHER" id="PTHR24559:SF444">
    <property type="entry name" value="REVERSE TRANSCRIPTASE DOMAIN-CONTAINING PROTEIN"/>
    <property type="match status" value="1"/>
</dbReference>
<dbReference type="InterPro" id="IPR000477">
    <property type="entry name" value="RT_dom"/>
</dbReference>
<dbReference type="EMBL" id="QJKJ01002931">
    <property type="protein sequence ID" value="RDY00699.1"/>
    <property type="molecule type" value="Genomic_DNA"/>
</dbReference>
<comment type="caution">
    <text evidence="2">The sequence shown here is derived from an EMBL/GenBank/DDBJ whole genome shotgun (WGS) entry which is preliminary data.</text>
</comment>
<dbReference type="InterPro" id="IPR043502">
    <property type="entry name" value="DNA/RNA_pol_sf"/>
</dbReference>
<dbReference type="PANTHER" id="PTHR24559">
    <property type="entry name" value="TRANSPOSON TY3-I GAG-POL POLYPROTEIN"/>
    <property type="match status" value="1"/>
</dbReference>
<dbReference type="Gene3D" id="3.10.10.10">
    <property type="entry name" value="HIV Type 1 Reverse Transcriptase, subunit A, domain 1"/>
    <property type="match status" value="1"/>
</dbReference>
<evidence type="ECO:0000313" key="2">
    <source>
        <dbReference type="EMBL" id="RDY00699.1"/>
    </source>
</evidence>